<protein>
    <recommendedName>
        <fullName evidence="4">Proteophosphoglycan ppg4</fullName>
    </recommendedName>
</protein>
<reference evidence="2 3" key="1">
    <citation type="submission" date="2021-12" db="EMBL/GenBank/DDBJ databases">
        <title>High titer production of polyol ester of fatty acids by Rhodotorula paludigena BS15 towards product separation-free biomass refinery.</title>
        <authorList>
            <person name="Mano J."/>
            <person name="Ono H."/>
            <person name="Tanaka T."/>
            <person name="Naito K."/>
            <person name="Sushida H."/>
            <person name="Ike M."/>
            <person name="Tokuyasu K."/>
            <person name="Kitaoka M."/>
        </authorList>
    </citation>
    <scope>NUCLEOTIDE SEQUENCE [LARGE SCALE GENOMIC DNA]</scope>
    <source>
        <strain evidence="2 3">BS15</strain>
    </source>
</reference>
<dbReference type="EMBL" id="BQKY01000011">
    <property type="protein sequence ID" value="GJN92562.1"/>
    <property type="molecule type" value="Genomic_DNA"/>
</dbReference>
<keyword evidence="3" id="KW-1185">Reference proteome</keyword>
<feature type="region of interest" description="Disordered" evidence="1">
    <location>
        <begin position="696"/>
        <end position="924"/>
    </location>
</feature>
<feature type="compositionally biased region" description="Low complexity" evidence="1">
    <location>
        <begin position="547"/>
        <end position="560"/>
    </location>
</feature>
<dbReference type="Gene3D" id="3.80.10.10">
    <property type="entry name" value="Ribonuclease Inhibitor"/>
    <property type="match status" value="1"/>
</dbReference>
<dbReference type="AlphaFoldDB" id="A0AAV5GT72"/>
<dbReference type="SUPFAM" id="SSF52047">
    <property type="entry name" value="RNI-like"/>
    <property type="match status" value="1"/>
</dbReference>
<name>A0AAV5GT72_9BASI</name>
<evidence type="ECO:0000256" key="1">
    <source>
        <dbReference type="SAM" id="MobiDB-lite"/>
    </source>
</evidence>
<dbReference type="InterPro" id="IPR032675">
    <property type="entry name" value="LRR_dom_sf"/>
</dbReference>
<evidence type="ECO:0000313" key="3">
    <source>
        <dbReference type="Proteomes" id="UP001342314"/>
    </source>
</evidence>
<evidence type="ECO:0008006" key="4">
    <source>
        <dbReference type="Google" id="ProtNLM"/>
    </source>
</evidence>
<comment type="caution">
    <text evidence="2">The sequence shown here is derived from an EMBL/GenBank/DDBJ whole genome shotgun (WGS) entry which is preliminary data.</text>
</comment>
<dbReference type="Proteomes" id="UP001342314">
    <property type="component" value="Unassembled WGS sequence"/>
</dbReference>
<evidence type="ECO:0000313" key="2">
    <source>
        <dbReference type="EMBL" id="GJN92562.1"/>
    </source>
</evidence>
<proteinExistence type="predicted"/>
<feature type="compositionally biased region" description="Low complexity" evidence="1">
    <location>
        <begin position="752"/>
        <end position="761"/>
    </location>
</feature>
<organism evidence="2 3">
    <name type="scientific">Rhodotorula paludigena</name>
    <dbReference type="NCBI Taxonomy" id="86838"/>
    <lineage>
        <taxon>Eukaryota</taxon>
        <taxon>Fungi</taxon>
        <taxon>Dikarya</taxon>
        <taxon>Basidiomycota</taxon>
        <taxon>Pucciniomycotina</taxon>
        <taxon>Microbotryomycetes</taxon>
        <taxon>Sporidiobolales</taxon>
        <taxon>Sporidiobolaceae</taxon>
        <taxon>Rhodotorula</taxon>
    </lineage>
</organism>
<gene>
    <name evidence="2" type="ORF">Rhopal_005592-T1</name>
</gene>
<sequence>MAARESPLRLDQLPAPVLDRILALAAALDPAQFPTWLVSARSRALHRSARRVLCSDVRLEDDDSLLVDAGADSDDAQTPSSLVRQVVRDDDWAGAVSALSVVRPVVPLEEPQQPQYPHFTPFALDEAPSDESSVPAPPLDPAALFLVLARTANLTRFTWCSYRLPPDELCAALGAACKNLARFEFDVAPSPFAAPTAADAAHDASAAPGSASLGSTSPLLAGSTGPATAAGISLRWDAPHLSSLPLSLASLRLAHLSQAGTRALAAALPSFPALESLELEKTLFVDDALCAHVGAGARGLKRLVVREMGGTKLSEAGLKEVFEGCEGIEVLELDGVEGRFSRTCWQKLAPLPSSLHTLRLSCSEHAPHKSWVLDHLASLPSILGSFSSSLHTLSITRRPHPAALVPGSHHLARYPIEPVVEPRALPAAAIDAIAEHGEGERAWRVLELDLFALDATGLKKVLEGAPALQRLKVLFDDSFRNVLALGPSFAACPLLRSFLVSIPPQHTPELAPITPTEYLAAVPSASFVAAASASPPGSPPSPSHTRASPGATNGASSSSATKEEKHHPLRALDALLPPTRDWRRFLKKAHSLERIVWIGRGGLGTWTFSGGGGRGLTKIEFEPTRPAIAGGEDEGSASPLLGGAGGRRRPSLPSPSLSPSSGHRRPRRASSVSLAGSCFSGLSLAAGGGNGCGDSAPTSPLTSFTTPGSNTQSLSAGGGGGRSGSPTHARKDLATSPSPGGSSSHHHRRRTSTSSSSGGSHYSNAAISPSSAFPPLHFPTSALGLSLAPVPDDSPSPSPAPASPSMNASPGWASPPPVGEGAAGKPSFAAALSRSSGAAPARGVATSPPVPGGGQSGWAELPPKPVQVGPNGASAGRQREKSGSAQQQQKGGSGGARKEGSSTQGRRRAGGGGGGGGRRREHTK</sequence>
<feature type="compositionally biased region" description="Polar residues" evidence="1">
    <location>
        <begin position="762"/>
        <end position="771"/>
    </location>
</feature>
<feature type="compositionally biased region" description="Polar residues" evidence="1">
    <location>
        <begin position="697"/>
        <end position="712"/>
    </location>
</feature>
<accession>A0AAV5GT72</accession>
<feature type="compositionally biased region" description="Pro residues" evidence="1">
    <location>
        <begin position="792"/>
        <end position="802"/>
    </location>
</feature>
<feature type="region of interest" description="Disordered" evidence="1">
    <location>
        <begin position="530"/>
        <end position="572"/>
    </location>
</feature>
<feature type="region of interest" description="Disordered" evidence="1">
    <location>
        <begin position="626"/>
        <end position="670"/>
    </location>
</feature>